<feature type="binding site" evidence="14">
    <location>
        <position position="441"/>
    </location>
    <ligand>
        <name>Zn(2+)</name>
        <dbReference type="ChEBI" id="CHEBI:29105"/>
    </ligand>
</feature>
<dbReference type="PANTHER" id="PTHR10953">
    <property type="entry name" value="UBIQUITIN-ACTIVATING ENZYME E1"/>
    <property type="match status" value="1"/>
</dbReference>
<protein>
    <recommendedName>
        <fullName evidence="11">SUMO-activating enzyme subunit</fullName>
    </recommendedName>
</protein>
<feature type="binding site" evidence="13">
    <location>
        <position position="74"/>
    </location>
    <ligand>
        <name>ATP</name>
        <dbReference type="ChEBI" id="CHEBI:30616"/>
    </ligand>
</feature>
<keyword evidence="6 11" id="KW-0547">Nucleotide-binding</keyword>
<dbReference type="InterPro" id="IPR030661">
    <property type="entry name" value="Uba2"/>
</dbReference>
<dbReference type="OrthoDB" id="10255449at2759"/>
<dbReference type="GO" id="GO:0031510">
    <property type="term" value="C:SUMO activating enzyme complex"/>
    <property type="evidence" value="ECO:0007669"/>
    <property type="project" value="UniProtKB-UniRule"/>
</dbReference>
<feature type="binding site" evidence="14">
    <location>
        <position position="160"/>
    </location>
    <ligand>
        <name>Zn(2+)</name>
        <dbReference type="ChEBI" id="CHEBI:29105"/>
    </ligand>
</feature>
<dbReference type="GO" id="GO:0016925">
    <property type="term" value="P:protein sumoylation"/>
    <property type="evidence" value="ECO:0007669"/>
    <property type="project" value="UniProtKB-UniRule"/>
</dbReference>
<evidence type="ECO:0000256" key="10">
    <source>
        <dbReference type="ARBA" id="ARBA00023242"/>
    </source>
</evidence>
<dbReference type="UniPathway" id="UPA00886"/>
<feature type="binding site" evidence="13">
    <location>
        <begin position="119"/>
        <end position="124"/>
    </location>
    <ligand>
        <name>ATP</name>
        <dbReference type="ChEBI" id="CHEBI:30616"/>
    </ligand>
</feature>
<evidence type="ECO:0000313" key="20">
    <source>
        <dbReference type="EMBL" id="KDR14472.1"/>
    </source>
</evidence>
<keyword evidence="9 11" id="KW-0067">ATP-binding</keyword>
<evidence type="ECO:0000259" key="17">
    <source>
        <dbReference type="Pfam" id="PF00899"/>
    </source>
</evidence>
<dbReference type="GO" id="GO:0016740">
    <property type="term" value="F:transferase activity"/>
    <property type="evidence" value="ECO:0007669"/>
    <property type="project" value="UniProtKB-KW"/>
</dbReference>
<evidence type="ECO:0000256" key="12">
    <source>
        <dbReference type="PIRSR" id="PIRSR039133-1"/>
    </source>
</evidence>
<dbReference type="Pfam" id="PF10585">
    <property type="entry name" value="UBA_E1_SCCH"/>
    <property type="match status" value="1"/>
</dbReference>
<feature type="domain" description="THIF-type NAD/FAD binding fold" evidence="17">
    <location>
        <begin position="8"/>
        <end position="419"/>
    </location>
</feature>
<feature type="binding site" evidence="13">
    <location>
        <begin position="97"/>
        <end position="98"/>
    </location>
    <ligand>
        <name>ATP</name>
        <dbReference type="ChEBI" id="CHEBI:30616"/>
    </ligand>
</feature>
<evidence type="ECO:0000256" key="8">
    <source>
        <dbReference type="ARBA" id="ARBA00022833"/>
    </source>
</evidence>
<feature type="binding site" evidence="14">
    <location>
        <position position="438"/>
    </location>
    <ligand>
        <name>Zn(2+)</name>
        <dbReference type="ChEBI" id="CHEBI:29105"/>
    </ligand>
</feature>
<dbReference type="InterPro" id="IPR000594">
    <property type="entry name" value="ThiF_NAD_FAD-bd"/>
</dbReference>
<feature type="binding site" evidence="13">
    <location>
        <position position="50"/>
    </location>
    <ligand>
        <name>ATP</name>
        <dbReference type="ChEBI" id="CHEBI:30616"/>
    </ligand>
</feature>
<evidence type="ECO:0000256" key="6">
    <source>
        <dbReference type="ARBA" id="ARBA00022741"/>
    </source>
</evidence>
<dbReference type="GO" id="GO:0046872">
    <property type="term" value="F:metal ion binding"/>
    <property type="evidence" value="ECO:0007669"/>
    <property type="project" value="UniProtKB-KW"/>
</dbReference>
<feature type="active site" description="Glycyl thioester intermediate" evidence="12 15">
    <location>
        <position position="175"/>
    </location>
</feature>
<dbReference type="EMBL" id="KK852879">
    <property type="protein sequence ID" value="KDR14472.1"/>
    <property type="molecule type" value="Genomic_DNA"/>
</dbReference>
<dbReference type="GO" id="GO:0005737">
    <property type="term" value="C:cytoplasm"/>
    <property type="evidence" value="ECO:0007669"/>
    <property type="project" value="TreeGrafter"/>
</dbReference>
<comment type="similarity">
    <text evidence="3 11">Belongs to the ubiquitin-activating E1 family.</text>
</comment>
<evidence type="ECO:0000256" key="15">
    <source>
        <dbReference type="PROSITE-ProRule" id="PRU10132"/>
    </source>
</evidence>
<comment type="subunit">
    <text evidence="11">Heterodimer.</text>
</comment>
<keyword evidence="10" id="KW-0539">Nucleus</keyword>
<dbReference type="InterPro" id="IPR023318">
    <property type="entry name" value="Ub_act_enz_dom_a_sf"/>
</dbReference>
<dbReference type="InterPro" id="IPR045886">
    <property type="entry name" value="ThiF/MoeB/HesA"/>
</dbReference>
<dbReference type="FunCoup" id="A0A067R5B3">
    <property type="interactions" value="2717"/>
</dbReference>
<evidence type="ECO:0000256" key="4">
    <source>
        <dbReference type="ARBA" id="ARBA00022679"/>
    </source>
</evidence>
<feature type="binding site" evidence="13">
    <location>
        <begin position="26"/>
        <end position="31"/>
    </location>
    <ligand>
        <name>ATP</name>
        <dbReference type="ChEBI" id="CHEBI:30616"/>
    </ligand>
</feature>
<comment type="subcellular location">
    <subcellularLocation>
        <location evidence="1">Nucleus</location>
    </subcellularLocation>
</comment>
<accession>A0A067R5B3</accession>
<dbReference type="eggNOG" id="KOG2013">
    <property type="taxonomic scope" value="Eukaryota"/>
</dbReference>
<feature type="compositionally biased region" description="Acidic residues" evidence="16">
    <location>
        <begin position="566"/>
        <end position="576"/>
    </location>
</feature>
<evidence type="ECO:0000256" key="2">
    <source>
        <dbReference type="ARBA" id="ARBA00004718"/>
    </source>
</evidence>
<evidence type="ECO:0000256" key="9">
    <source>
        <dbReference type="ARBA" id="ARBA00022840"/>
    </source>
</evidence>
<dbReference type="FunFam" id="3.50.50.80:FF:000002">
    <property type="entry name" value="SUMO-activating enzyme subunit 2"/>
    <property type="match status" value="1"/>
</dbReference>
<keyword evidence="5 11" id="KW-0479">Metal-binding</keyword>
<evidence type="ECO:0000256" key="1">
    <source>
        <dbReference type="ARBA" id="ARBA00004123"/>
    </source>
</evidence>
<reference evidence="20 21" key="1">
    <citation type="journal article" date="2014" name="Nat. Commun.">
        <title>Molecular traces of alternative social organization in a termite genome.</title>
        <authorList>
            <person name="Terrapon N."/>
            <person name="Li C."/>
            <person name="Robertson H.M."/>
            <person name="Ji L."/>
            <person name="Meng X."/>
            <person name="Booth W."/>
            <person name="Chen Z."/>
            <person name="Childers C.P."/>
            <person name="Glastad K.M."/>
            <person name="Gokhale K."/>
            <person name="Gowin J."/>
            <person name="Gronenberg W."/>
            <person name="Hermansen R.A."/>
            <person name="Hu H."/>
            <person name="Hunt B.G."/>
            <person name="Huylmans A.K."/>
            <person name="Khalil S.M."/>
            <person name="Mitchell R.D."/>
            <person name="Munoz-Torres M.C."/>
            <person name="Mustard J.A."/>
            <person name="Pan H."/>
            <person name="Reese J.T."/>
            <person name="Scharf M.E."/>
            <person name="Sun F."/>
            <person name="Vogel H."/>
            <person name="Xiao J."/>
            <person name="Yang W."/>
            <person name="Yang Z."/>
            <person name="Yang Z."/>
            <person name="Zhou J."/>
            <person name="Zhu J."/>
            <person name="Brent C.S."/>
            <person name="Elsik C.G."/>
            <person name="Goodisman M.A."/>
            <person name="Liberles D.A."/>
            <person name="Roe R.M."/>
            <person name="Vargo E.L."/>
            <person name="Vilcinskas A."/>
            <person name="Wang J."/>
            <person name="Bornberg-Bauer E."/>
            <person name="Korb J."/>
            <person name="Zhang G."/>
            <person name="Liebig J."/>
        </authorList>
    </citation>
    <scope>NUCLEOTIDE SEQUENCE [LARGE SCALE GENOMIC DNA]</scope>
    <source>
        <tissue evidence="20">Whole organism</tissue>
    </source>
</reference>
<feature type="binding site" evidence="14">
    <location>
        <position position="163"/>
    </location>
    <ligand>
        <name>Zn(2+)</name>
        <dbReference type="ChEBI" id="CHEBI:29105"/>
    </ligand>
</feature>
<dbReference type="Pfam" id="PF14732">
    <property type="entry name" value="UAE_UbL"/>
    <property type="match status" value="1"/>
</dbReference>
<dbReference type="SUPFAM" id="SSF69572">
    <property type="entry name" value="Activating enzymes of the ubiquitin-like proteins"/>
    <property type="match status" value="1"/>
</dbReference>
<dbReference type="Gene3D" id="1.10.10.520">
    <property type="entry name" value="Ubiquitin activating enzymes (Uba3). Chain: B, domain 2"/>
    <property type="match status" value="1"/>
</dbReference>
<feature type="domain" description="Ubiquitin/SUMO-activating enzyme ubiquitin-like" evidence="19">
    <location>
        <begin position="449"/>
        <end position="531"/>
    </location>
</feature>
<dbReference type="InParanoid" id="A0A067R5B3"/>
<feature type="binding site" evidence="13">
    <location>
        <begin position="58"/>
        <end position="61"/>
    </location>
    <ligand>
        <name>ATP</name>
        <dbReference type="ChEBI" id="CHEBI:30616"/>
    </ligand>
</feature>
<dbReference type="Gene3D" id="3.10.290.20">
    <property type="entry name" value="Ubiquitin-like 2 activating enzyme e1b. Chain: B, domain 3"/>
    <property type="match status" value="1"/>
</dbReference>
<gene>
    <name evidence="20" type="ORF">L798_11643</name>
</gene>
<evidence type="ECO:0000256" key="5">
    <source>
        <dbReference type="ARBA" id="ARBA00022723"/>
    </source>
</evidence>
<evidence type="ECO:0000259" key="18">
    <source>
        <dbReference type="Pfam" id="PF10585"/>
    </source>
</evidence>
<dbReference type="STRING" id="136037.A0A067R5B3"/>
<evidence type="ECO:0000256" key="11">
    <source>
        <dbReference type="PIRNR" id="PIRNR039133"/>
    </source>
</evidence>
<evidence type="ECO:0000256" key="7">
    <source>
        <dbReference type="ARBA" id="ARBA00022786"/>
    </source>
</evidence>
<feature type="domain" description="Ubiquitin-activating enzyme SCCH" evidence="18">
    <location>
        <begin position="321"/>
        <end position="373"/>
    </location>
</feature>
<proteinExistence type="inferred from homology"/>
<dbReference type="PANTHER" id="PTHR10953:SF5">
    <property type="entry name" value="SUMO-ACTIVATING ENZYME SUBUNIT 2"/>
    <property type="match status" value="1"/>
</dbReference>
<evidence type="ECO:0000256" key="16">
    <source>
        <dbReference type="SAM" id="MobiDB-lite"/>
    </source>
</evidence>
<evidence type="ECO:0000313" key="21">
    <source>
        <dbReference type="Proteomes" id="UP000027135"/>
    </source>
</evidence>
<dbReference type="CDD" id="cd01489">
    <property type="entry name" value="Uba2_SUMO"/>
    <property type="match status" value="1"/>
</dbReference>
<name>A0A067R5B3_ZOONE</name>
<dbReference type="InterPro" id="IPR028077">
    <property type="entry name" value="UAE_UbL_dom"/>
</dbReference>
<evidence type="ECO:0000256" key="13">
    <source>
        <dbReference type="PIRSR" id="PIRSR039133-2"/>
    </source>
</evidence>
<dbReference type="PROSITE" id="PS00865">
    <property type="entry name" value="UBIQUITIN_ACTIVAT_2"/>
    <property type="match status" value="1"/>
</dbReference>
<keyword evidence="4" id="KW-0808">Transferase</keyword>
<organism evidence="20 21">
    <name type="scientific">Zootermopsis nevadensis</name>
    <name type="common">Dampwood termite</name>
    <dbReference type="NCBI Taxonomy" id="136037"/>
    <lineage>
        <taxon>Eukaryota</taxon>
        <taxon>Metazoa</taxon>
        <taxon>Ecdysozoa</taxon>
        <taxon>Arthropoda</taxon>
        <taxon>Hexapoda</taxon>
        <taxon>Insecta</taxon>
        <taxon>Pterygota</taxon>
        <taxon>Neoptera</taxon>
        <taxon>Polyneoptera</taxon>
        <taxon>Dictyoptera</taxon>
        <taxon>Blattodea</taxon>
        <taxon>Blattoidea</taxon>
        <taxon>Termitoidae</taxon>
        <taxon>Termopsidae</taxon>
        <taxon>Zootermopsis</taxon>
    </lineage>
</organism>
<keyword evidence="7 11" id="KW-0833">Ubl conjugation pathway</keyword>
<keyword evidence="8 11" id="KW-0862">Zinc</keyword>
<dbReference type="Proteomes" id="UP000027135">
    <property type="component" value="Unassembled WGS sequence"/>
</dbReference>
<sequence length="617" mass="67967">MAASIAGVFEENLKSAVETAKVLVVGAGGIGCELLKNLVLSGFKDIEIIDLDTIDVSNLNRQFLFHKQHVGKSKAAVARESALTFNPNACIKAYHDSITSSEYGVSFFKRFALVMNALDNRAARNHVNRMCLAADVPLVESGTAGYDGQVELIKKGLTQCYECQPKAAQKTFPGCTIRNTPSEPIHCIVWAKHLFNQLFGEDDPDEDVSPDMADPEAAGGAGDALKVASNEKGNVERVSTRSWSQSCKYEPEKLFHKLFHDDIKYLLSMDNLWKKRRPPTPLLWGNLPDAVAGCSRNDIESVLKDQKNWSIAECAQIFADSCRNLKNQFESLKDDDHLVWDKDDKNAMDFVASCANIRAYIFGISQKTRFDVKSMAGNIIPAIATTNAIIAGVVVLHAFNILQNNLESCQTVYLRPKPTHRNQLIVPEKFLNPPNPKCYVCSPKPQVTLCVDVNSMTVKDLEEQVLKKTLNMVAPDVILDGKGTVIISSEEGETTENNLKKLEELGIVDGSVLKVDDFLQNYELSITIVQRLVPKDGPDFDVVADSSQLKPKEDKAESSGANGASDQDDDLLEVVEEQNPNFTTADSKKRKTAGETDDGISKKQKTKDVVLVVRGEI</sequence>
<dbReference type="Gene3D" id="3.50.50.80">
    <property type="entry name" value="Ubiquitin-activating enzyme E1, inactive adenylation domain, subdomain 1"/>
    <property type="match status" value="1"/>
</dbReference>
<evidence type="ECO:0000259" key="19">
    <source>
        <dbReference type="Pfam" id="PF14732"/>
    </source>
</evidence>
<dbReference type="InterPro" id="IPR035985">
    <property type="entry name" value="Ubiquitin-activating_enz"/>
</dbReference>
<dbReference type="GO" id="GO:0005524">
    <property type="term" value="F:ATP binding"/>
    <property type="evidence" value="ECO:0007669"/>
    <property type="project" value="UniProtKB-UniRule"/>
</dbReference>
<dbReference type="GO" id="GO:0019948">
    <property type="term" value="F:SUMO activating enzyme activity"/>
    <property type="evidence" value="ECO:0007669"/>
    <property type="project" value="UniProtKB-UniRule"/>
</dbReference>
<dbReference type="Pfam" id="PF00899">
    <property type="entry name" value="ThiF"/>
    <property type="match status" value="1"/>
</dbReference>
<evidence type="ECO:0000256" key="3">
    <source>
        <dbReference type="ARBA" id="ARBA00005673"/>
    </source>
</evidence>
<dbReference type="AlphaFoldDB" id="A0A067R5B3"/>
<dbReference type="PIRSF" id="PIRSF039133">
    <property type="entry name" value="SUMO_E1B"/>
    <property type="match status" value="1"/>
</dbReference>
<dbReference type="FunFam" id="3.40.50.720:FF:000618">
    <property type="entry name" value="SUMO-activating enzyme subunit 2"/>
    <property type="match status" value="1"/>
</dbReference>
<feature type="region of interest" description="Disordered" evidence="16">
    <location>
        <begin position="543"/>
        <end position="605"/>
    </location>
</feature>
<dbReference type="FunFam" id="1.10.10.520:FF:000002">
    <property type="entry name" value="SUMO-activating enzyme subunit 2"/>
    <property type="match status" value="1"/>
</dbReference>
<dbReference type="OMA" id="TPSEHIH"/>
<comment type="pathway">
    <text evidence="2 11">Protein modification; protein sumoylation.</text>
</comment>
<dbReference type="InterPro" id="IPR033127">
    <property type="entry name" value="UBQ-activ_enz_E1_Cys_AS"/>
</dbReference>
<dbReference type="InterPro" id="IPR019572">
    <property type="entry name" value="UBA_E1_SCCH"/>
</dbReference>
<keyword evidence="21" id="KW-1185">Reference proteome</keyword>
<evidence type="ECO:0000256" key="14">
    <source>
        <dbReference type="PIRSR" id="PIRSR039133-3"/>
    </source>
</evidence>
<dbReference type="InterPro" id="IPR042449">
    <property type="entry name" value="Ub-E1_IAD_1"/>
</dbReference>